<name>A0A7S3YN85_9EUKA</name>
<proteinExistence type="predicted"/>
<dbReference type="EMBL" id="HBIV01011377">
    <property type="protein sequence ID" value="CAE0656920.1"/>
    <property type="molecule type" value="Transcribed_RNA"/>
</dbReference>
<sequence>MWGMATLAVEPRPETVESLLDAGNRLSTTFNEQDTMLSLWGLARLQFGSGSEFVRRLEMRHAKKQLSDGTREGVDETIAWALAELAEAEEDGDAQQIAIS</sequence>
<evidence type="ECO:0000313" key="1">
    <source>
        <dbReference type="EMBL" id="CAE0656920.1"/>
    </source>
</evidence>
<reference evidence="1" key="1">
    <citation type="submission" date="2021-01" db="EMBL/GenBank/DDBJ databases">
        <authorList>
            <person name="Corre E."/>
            <person name="Pelletier E."/>
            <person name="Niang G."/>
            <person name="Scheremetjew M."/>
            <person name="Finn R."/>
            <person name="Kale V."/>
            <person name="Holt S."/>
            <person name="Cochrane G."/>
            <person name="Meng A."/>
            <person name="Brown T."/>
            <person name="Cohen L."/>
        </authorList>
    </citation>
    <scope>NUCLEOTIDE SEQUENCE</scope>
    <source>
        <strain evidence="1">CCCM811</strain>
    </source>
</reference>
<accession>A0A7S3YN85</accession>
<gene>
    <name evidence="1" type="ORF">LGLO00237_LOCUS8487</name>
</gene>
<protein>
    <submittedName>
        <fullName evidence="1">Uncharacterized protein</fullName>
    </submittedName>
</protein>
<dbReference type="AlphaFoldDB" id="A0A7S3YN85"/>
<organism evidence="1">
    <name type="scientific">Lotharella globosa</name>
    <dbReference type="NCBI Taxonomy" id="91324"/>
    <lineage>
        <taxon>Eukaryota</taxon>
        <taxon>Sar</taxon>
        <taxon>Rhizaria</taxon>
        <taxon>Cercozoa</taxon>
        <taxon>Chlorarachniophyceae</taxon>
        <taxon>Lotharella</taxon>
    </lineage>
</organism>